<evidence type="ECO:0000256" key="19">
    <source>
        <dbReference type="ARBA" id="ARBA00051447"/>
    </source>
</evidence>
<evidence type="ECO:0000256" key="6">
    <source>
        <dbReference type="ARBA" id="ARBA00022475"/>
    </source>
</evidence>
<dbReference type="AlphaFoldDB" id="A0A8S1E0B4"/>
<keyword evidence="8" id="KW-0769">Symport</keyword>
<comment type="catalytic activity">
    <reaction evidence="20">
        <text>D-glucuronate(out) + H(+)(out) = D-glucuronate(in) + H(+)(in)</text>
        <dbReference type="Rhea" id="RHEA:72591"/>
        <dbReference type="ChEBI" id="CHEBI:15378"/>
        <dbReference type="ChEBI" id="CHEBI:58720"/>
    </reaction>
    <physiologicalReaction direction="left-to-right" evidence="20">
        <dbReference type="Rhea" id="RHEA:72592"/>
    </physiologicalReaction>
</comment>
<feature type="transmembrane region" description="Helical" evidence="27">
    <location>
        <begin position="426"/>
        <end position="444"/>
    </location>
</feature>
<evidence type="ECO:0000256" key="27">
    <source>
        <dbReference type="SAM" id="Phobius"/>
    </source>
</evidence>
<evidence type="ECO:0000256" key="14">
    <source>
        <dbReference type="ARBA" id="ARBA00023329"/>
    </source>
</evidence>
<comment type="subcellular location">
    <subcellularLocation>
        <location evidence="2">Basolateral cell membrane</location>
        <topology evidence="2">Multi-pass membrane protein</topology>
    </subcellularLocation>
    <subcellularLocation>
        <location evidence="3">Cytoplasmic vesicle</location>
        <location evidence="3">Secretory vesicle membrane</location>
        <topology evidence="3">Multi-pass membrane protein</topology>
    </subcellularLocation>
    <subcellularLocation>
        <location evidence="1">Cytoplasmic vesicle</location>
        <location evidence="1">Secretory vesicle</location>
        <location evidence="1">Synaptic vesicle membrane</location>
    </subcellularLocation>
    <subcellularLocation>
        <location evidence="4">Lysosome membrane</location>
    </subcellularLocation>
</comment>
<feature type="transmembrane region" description="Helical" evidence="27">
    <location>
        <begin position="198"/>
        <end position="218"/>
    </location>
</feature>
<evidence type="ECO:0000313" key="30">
    <source>
        <dbReference type="Proteomes" id="UP000494165"/>
    </source>
</evidence>
<feature type="compositionally biased region" description="Basic residues" evidence="26">
    <location>
        <begin position="927"/>
        <end position="941"/>
    </location>
</feature>
<evidence type="ECO:0000256" key="3">
    <source>
        <dbReference type="ARBA" id="ARBA00004638"/>
    </source>
</evidence>
<evidence type="ECO:0000256" key="11">
    <source>
        <dbReference type="ARBA" id="ARBA00023136"/>
    </source>
</evidence>
<comment type="catalytic activity">
    <reaction evidence="18">
        <text>N-acetyl-L-aspartyl-L-glutamate(out) = N-acetyl-L-aspartyl-L-glutamate(in)</text>
        <dbReference type="Rhea" id="RHEA:72599"/>
        <dbReference type="ChEBI" id="CHEBI:76931"/>
    </reaction>
    <physiologicalReaction direction="left-to-right" evidence="18">
        <dbReference type="Rhea" id="RHEA:72600"/>
    </physiologicalReaction>
</comment>
<comment type="catalytic activity">
    <reaction evidence="19">
        <text>L-glutamate(out) = L-glutamate(in)</text>
        <dbReference type="Rhea" id="RHEA:66336"/>
        <dbReference type="ChEBI" id="CHEBI:29985"/>
    </reaction>
    <physiologicalReaction direction="left-to-right" evidence="19">
        <dbReference type="Rhea" id="RHEA:66337"/>
    </physiologicalReaction>
</comment>
<dbReference type="GO" id="GO:0030672">
    <property type="term" value="C:synaptic vesicle membrane"/>
    <property type="evidence" value="ECO:0007669"/>
    <property type="project" value="UniProtKB-SubCell"/>
</dbReference>
<feature type="transmembrane region" description="Helical" evidence="27">
    <location>
        <begin position="106"/>
        <end position="127"/>
    </location>
</feature>
<comment type="function">
    <text evidence="21">Receptor for CM101, a polysaccharide produced by group B Streptococcus with antipathoangiogenic properties.</text>
</comment>
<name>A0A8S1E0B4_9INSE</name>
<proteinExistence type="predicted"/>
<keyword evidence="5" id="KW-0813">Transport</keyword>
<organism evidence="29 30">
    <name type="scientific">Cloeon dipterum</name>
    <dbReference type="NCBI Taxonomy" id="197152"/>
    <lineage>
        <taxon>Eukaryota</taxon>
        <taxon>Metazoa</taxon>
        <taxon>Ecdysozoa</taxon>
        <taxon>Arthropoda</taxon>
        <taxon>Hexapoda</taxon>
        <taxon>Insecta</taxon>
        <taxon>Pterygota</taxon>
        <taxon>Palaeoptera</taxon>
        <taxon>Ephemeroptera</taxon>
        <taxon>Pisciforma</taxon>
        <taxon>Baetidae</taxon>
        <taxon>Cloeon</taxon>
    </lineage>
</organism>
<dbReference type="EMBL" id="CADEPI010000617">
    <property type="protein sequence ID" value="CAB3387736.1"/>
    <property type="molecule type" value="Genomic_DNA"/>
</dbReference>
<keyword evidence="11 27" id="KW-0472">Membrane</keyword>
<reference evidence="29 30" key="1">
    <citation type="submission" date="2020-04" db="EMBL/GenBank/DDBJ databases">
        <authorList>
            <person name="Alioto T."/>
            <person name="Alioto T."/>
            <person name="Gomez Garrido J."/>
        </authorList>
    </citation>
    <scope>NUCLEOTIDE SEQUENCE [LARGE SCALE GENOMIC DNA]</scope>
</reference>
<dbReference type="GO" id="GO:0006820">
    <property type="term" value="P:monoatomic anion transport"/>
    <property type="evidence" value="ECO:0007669"/>
    <property type="project" value="TreeGrafter"/>
</dbReference>
<keyword evidence="14" id="KW-0968">Cytoplasmic vesicle</keyword>
<protein>
    <recommendedName>
        <fullName evidence="22">Sialin</fullName>
    </recommendedName>
    <alternativeName>
        <fullName evidence="25">H(+)/nitrate cotransporter</fullName>
    </alternativeName>
    <alternativeName>
        <fullName evidence="23">H(+)/sialic acid cotransporter</fullName>
    </alternativeName>
    <alternativeName>
        <fullName evidence="24">Vesicular excitatory amino acid transporter</fullName>
    </alternativeName>
</protein>
<comment type="catalytic activity">
    <reaction evidence="15">
        <text>2 nitrate(out) + H(+)(out) = 2 nitrate(in) + H(+)(in)</text>
        <dbReference type="Rhea" id="RHEA:71539"/>
        <dbReference type="ChEBI" id="CHEBI:15378"/>
        <dbReference type="ChEBI" id="CHEBI:17632"/>
    </reaction>
    <physiologicalReaction direction="left-to-right" evidence="15">
        <dbReference type="Rhea" id="RHEA:71540"/>
    </physiologicalReaction>
</comment>
<keyword evidence="30" id="KW-1185">Reference proteome</keyword>
<keyword evidence="10" id="KW-0770">Synapse</keyword>
<evidence type="ECO:0000256" key="8">
    <source>
        <dbReference type="ARBA" id="ARBA00022847"/>
    </source>
</evidence>
<evidence type="ECO:0000256" key="20">
    <source>
        <dbReference type="ARBA" id="ARBA00051612"/>
    </source>
</evidence>
<feature type="transmembrane region" description="Helical" evidence="27">
    <location>
        <begin position="25"/>
        <end position="52"/>
    </location>
</feature>
<evidence type="ECO:0000256" key="5">
    <source>
        <dbReference type="ARBA" id="ARBA00022448"/>
    </source>
</evidence>
<feature type="transmembrane region" description="Helical" evidence="27">
    <location>
        <begin position="350"/>
        <end position="375"/>
    </location>
</feature>
<feature type="compositionally biased region" description="Basic residues" evidence="26">
    <location>
        <begin position="754"/>
        <end position="766"/>
    </location>
</feature>
<keyword evidence="7 27" id="KW-0812">Transmembrane</keyword>
<dbReference type="InterPro" id="IPR050382">
    <property type="entry name" value="MFS_Na/Anion_cotransporter"/>
</dbReference>
<comment type="caution">
    <text evidence="29">The sequence shown here is derived from an EMBL/GenBank/DDBJ whole genome shotgun (WGS) entry which is preliminary data.</text>
</comment>
<keyword evidence="13" id="KW-0458">Lysosome</keyword>
<accession>A0A8S1E0B4</accession>
<dbReference type="OrthoDB" id="2985014at2759"/>
<feature type="transmembrane region" description="Helical" evidence="27">
    <location>
        <begin position="395"/>
        <end position="417"/>
    </location>
</feature>
<evidence type="ECO:0000256" key="26">
    <source>
        <dbReference type="SAM" id="MobiDB-lite"/>
    </source>
</evidence>
<dbReference type="SUPFAM" id="SSF103473">
    <property type="entry name" value="MFS general substrate transporter"/>
    <property type="match status" value="1"/>
</dbReference>
<evidence type="ECO:0000256" key="16">
    <source>
        <dbReference type="ARBA" id="ARBA00050554"/>
    </source>
</evidence>
<dbReference type="PROSITE" id="PS50850">
    <property type="entry name" value="MFS"/>
    <property type="match status" value="1"/>
</dbReference>
<evidence type="ECO:0000256" key="12">
    <source>
        <dbReference type="ARBA" id="ARBA00023180"/>
    </source>
</evidence>
<dbReference type="CDD" id="cd17318">
    <property type="entry name" value="MFS_SLC17"/>
    <property type="match status" value="1"/>
</dbReference>
<comment type="catalytic activity">
    <reaction evidence="17">
        <text>N-acetylneuraminate(in) + H(+)(in) = N-acetylneuraminate(out) + H(+)(out)</text>
        <dbReference type="Rhea" id="RHEA:28987"/>
        <dbReference type="ChEBI" id="CHEBI:15378"/>
        <dbReference type="ChEBI" id="CHEBI:35418"/>
    </reaction>
    <physiologicalReaction direction="right-to-left" evidence="17">
        <dbReference type="Rhea" id="RHEA:28989"/>
    </physiologicalReaction>
</comment>
<dbReference type="FunFam" id="1.20.1250.20:FF:000003">
    <property type="entry name" value="Solute carrier family 17 member 3"/>
    <property type="match status" value="1"/>
</dbReference>
<feature type="compositionally biased region" description="Basic and acidic residues" evidence="26">
    <location>
        <begin position="907"/>
        <end position="920"/>
    </location>
</feature>
<dbReference type="FunFam" id="1.20.1250.20:FF:000067">
    <property type="entry name" value="sialin isoform X2"/>
    <property type="match status" value="1"/>
</dbReference>
<dbReference type="GO" id="GO:0046942">
    <property type="term" value="P:carboxylic acid transport"/>
    <property type="evidence" value="ECO:0007669"/>
    <property type="project" value="UniProtKB-ARBA"/>
</dbReference>
<keyword evidence="12" id="KW-0325">Glycoprotein</keyword>
<evidence type="ECO:0000256" key="25">
    <source>
        <dbReference type="ARBA" id="ARBA00081925"/>
    </source>
</evidence>
<dbReference type="PANTHER" id="PTHR11662">
    <property type="entry name" value="SOLUTE CARRIER FAMILY 17"/>
    <property type="match status" value="1"/>
</dbReference>
<evidence type="ECO:0000256" key="22">
    <source>
        <dbReference type="ARBA" id="ARBA00069713"/>
    </source>
</evidence>
<evidence type="ECO:0000256" key="4">
    <source>
        <dbReference type="ARBA" id="ARBA00004656"/>
    </source>
</evidence>
<evidence type="ECO:0000256" key="2">
    <source>
        <dbReference type="ARBA" id="ARBA00004554"/>
    </source>
</evidence>
<evidence type="ECO:0000256" key="24">
    <source>
        <dbReference type="ARBA" id="ARBA00081195"/>
    </source>
</evidence>
<evidence type="ECO:0000256" key="15">
    <source>
        <dbReference type="ARBA" id="ARBA00050101"/>
    </source>
</evidence>
<comment type="catalytic activity">
    <reaction evidence="16">
        <text>L-aspartate(out) = L-aspartate(in)</text>
        <dbReference type="Rhea" id="RHEA:66332"/>
        <dbReference type="ChEBI" id="CHEBI:29991"/>
    </reaction>
    <physiologicalReaction direction="left-to-right" evidence="16">
        <dbReference type="Rhea" id="RHEA:66333"/>
    </physiologicalReaction>
</comment>
<dbReference type="InterPro" id="IPR036259">
    <property type="entry name" value="MFS_trans_sf"/>
</dbReference>
<feature type="transmembrane region" description="Helical" evidence="27">
    <location>
        <begin position="168"/>
        <end position="186"/>
    </location>
</feature>
<evidence type="ECO:0000256" key="13">
    <source>
        <dbReference type="ARBA" id="ARBA00023228"/>
    </source>
</evidence>
<keyword evidence="9 27" id="KW-1133">Transmembrane helix</keyword>
<feature type="region of interest" description="Disordered" evidence="26">
    <location>
        <begin position="718"/>
        <end position="766"/>
    </location>
</feature>
<feature type="compositionally biased region" description="Polar residues" evidence="26">
    <location>
        <begin position="977"/>
        <end position="992"/>
    </location>
</feature>
<evidence type="ECO:0000256" key="10">
    <source>
        <dbReference type="ARBA" id="ARBA00023018"/>
    </source>
</evidence>
<dbReference type="InterPro" id="IPR011701">
    <property type="entry name" value="MFS"/>
</dbReference>
<dbReference type="Gene3D" id="1.20.1250.20">
    <property type="entry name" value="MFS general substrate transporter like domains"/>
    <property type="match status" value="2"/>
</dbReference>
<dbReference type="GO" id="GO:0016323">
    <property type="term" value="C:basolateral plasma membrane"/>
    <property type="evidence" value="ECO:0007669"/>
    <property type="project" value="UniProtKB-SubCell"/>
</dbReference>
<evidence type="ECO:0000256" key="21">
    <source>
        <dbReference type="ARBA" id="ARBA00056891"/>
    </source>
</evidence>
<evidence type="ECO:0000259" key="28">
    <source>
        <dbReference type="PROSITE" id="PS50850"/>
    </source>
</evidence>
<dbReference type="GO" id="GO:0005765">
    <property type="term" value="C:lysosomal membrane"/>
    <property type="evidence" value="ECO:0007669"/>
    <property type="project" value="UniProtKB-SubCell"/>
</dbReference>
<feature type="transmembrane region" description="Helical" evidence="27">
    <location>
        <begin position="133"/>
        <end position="156"/>
    </location>
</feature>
<keyword evidence="6" id="KW-1003">Cell membrane</keyword>
<evidence type="ECO:0000256" key="17">
    <source>
        <dbReference type="ARBA" id="ARBA00050625"/>
    </source>
</evidence>
<feature type="domain" description="Major facilitator superfamily (MFS) profile" evidence="28">
    <location>
        <begin position="23"/>
        <end position="450"/>
    </location>
</feature>
<feature type="region of interest" description="Disordered" evidence="26">
    <location>
        <begin position="875"/>
        <end position="1008"/>
    </location>
</feature>
<evidence type="ECO:0000313" key="29">
    <source>
        <dbReference type="EMBL" id="CAB3387736.1"/>
    </source>
</evidence>
<dbReference type="Proteomes" id="UP000494165">
    <property type="component" value="Unassembled WGS sequence"/>
</dbReference>
<evidence type="ECO:0000256" key="18">
    <source>
        <dbReference type="ARBA" id="ARBA00051403"/>
    </source>
</evidence>
<gene>
    <name evidence="29" type="ORF">CLODIP_2_CD13846</name>
</gene>
<evidence type="ECO:0000256" key="23">
    <source>
        <dbReference type="ARBA" id="ARBA00080244"/>
    </source>
</evidence>
<dbReference type="InterPro" id="IPR020846">
    <property type="entry name" value="MFS_dom"/>
</dbReference>
<evidence type="ECO:0000256" key="9">
    <source>
        <dbReference type="ARBA" id="ARBA00022989"/>
    </source>
</evidence>
<evidence type="ECO:0000256" key="1">
    <source>
        <dbReference type="ARBA" id="ARBA00004432"/>
    </source>
</evidence>
<dbReference type="Pfam" id="PF07690">
    <property type="entry name" value="MFS_1"/>
    <property type="match status" value="1"/>
</dbReference>
<feature type="transmembrane region" description="Helical" evidence="27">
    <location>
        <begin position="80"/>
        <end position="99"/>
    </location>
</feature>
<dbReference type="GO" id="GO:0015293">
    <property type="term" value="F:symporter activity"/>
    <property type="evidence" value="ECO:0007669"/>
    <property type="project" value="UniProtKB-KW"/>
</dbReference>
<dbReference type="PANTHER" id="PTHR11662:SF455">
    <property type="entry name" value="GH23975P"/>
    <property type="match status" value="1"/>
</dbReference>
<sequence>MQISETTSSERPTSKSGCCSMPRRYLVAFLAFLGFWNVYALRVNLSVAIVAMTSNYTVTLDNGTVIQKRDFDWDSKTRGLLLSSFFYGYIITQIPGGWLGARVGGALLFGAGIASTALLTLLTPLAATGGVTFLFVLRVLEGVFEGVTYPCIHAVWARWAPPMERSKLATLAFSGSYVGTVVALPLSGYLAKHVGWPYVFYVFGFIGLVWYAVWVAVVREGPELDPRISQEELEYIQKSLGQQPQKTSPPWGQFFKSAPVWAIITAHFAENWGFYTLLTQLPTFMKDTLEFDLKDAGLLSALPYLAMAAVLQMAGHLADWLRSKEFISTTGVRKLFNCGAFISQTTFMMLAAYLLTPLASVACLTVAVGLGGFAWSGFSVNHLDIAPQYASVLMGLSNTFATLPGIISPALTGIIVYSKSVEEWKIVFYIASAIYLFGAVIYAICASGERQPWAILDEPSPAEVKKNEHDRYNGLYDFNSTEQLKLPRPKLPQCKGKEVSYDRSATCLNLGSADSEGLKSELKKSSYKSSSECVSASFQSSPVFFFRVLTRLTVEWTQLLNLRFADKYPLRRIKSNDGSPGNLVIRYHTYEWAHVRCSNINCIYRPFSVKNPLDLTAFFNQPDPKNAQETQDHNERIHLFLKWMDEERSLVNHEDFAEAVAADSLNESNEKELSNQELLKAVLAHTKNSYLNIGEPEQASSQQRYFFQQSCKYQVDEESSSGSDYSFEETPKKRRRRRKKYECVKPAPITTPSGKKRGRPKGYSPKKARLQAEIRAKLFGESPVAAALTEPRLEIVDQSPAAVAYEVIDLNDKAAVSNGVKYYSAKPYSRNPNKFSLKTAARNLFGSSSSKMYNQARLHFIKALILAGRIPERKPTVKEGKSETTNSPHVAKVPQKAGIQGKSKAHKKEEGQRNGEEKQSALETKMGKKTMSKNKKTKQKPKNKDDGCSQPSSVEEVITPANKQHSLLKRIAEDSSMHTNQILEPNHESASPSGRVLRPRSRQQPADE</sequence>
<evidence type="ECO:0000256" key="7">
    <source>
        <dbReference type="ARBA" id="ARBA00022692"/>
    </source>
</evidence>